<dbReference type="PANTHER" id="PTHR43222">
    <property type="entry name" value="NUDIX HYDROLASE 23"/>
    <property type="match status" value="1"/>
</dbReference>
<keyword evidence="4" id="KW-1185">Reference proteome</keyword>
<dbReference type="GeneID" id="67388458"/>
<gene>
    <name evidence="3" type="ordered locus">TWT_660</name>
</gene>
<dbReference type="PROSITE" id="PS00893">
    <property type="entry name" value="NUDIX_BOX"/>
    <property type="match status" value="1"/>
</dbReference>
<dbReference type="SUPFAM" id="SSF55811">
    <property type="entry name" value="Nudix"/>
    <property type="match status" value="1"/>
</dbReference>
<organism evidence="3 4">
    <name type="scientific">Tropheryma whipplei (strain Twist)</name>
    <name type="common">Whipple's bacillus</name>
    <dbReference type="NCBI Taxonomy" id="203267"/>
    <lineage>
        <taxon>Bacteria</taxon>
        <taxon>Bacillati</taxon>
        <taxon>Actinomycetota</taxon>
        <taxon>Actinomycetes</taxon>
        <taxon>Micrococcales</taxon>
        <taxon>Tropherymataceae</taxon>
        <taxon>Tropheryma</taxon>
    </lineage>
</organism>
<dbReference type="STRING" id="203267.TWT_660"/>
<feature type="domain" description="Nudix hydrolase" evidence="2">
    <location>
        <begin position="15"/>
        <end position="167"/>
    </location>
</feature>
<dbReference type="HOGENOM" id="CLU_930466_0_0_11"/>
<protein>
    <recommendedName>
        <fullName evidence="2">Nudix hydrolase domain-containing protein</fullName>
    </recommendedName>
</protein>
<dbReference type="AlphaFoldDB" id="Q83FQ2"/>
<dbReference type="PROSITE" id="PS51462">
    <property type="entry name" value="NUDIX"/>
    <property type="match status" value="1"/>
</dbReference>
<dbReference type="GO" id="GO:0016787">
    <property type="term" value="F:hydrolase activity"/>
    <property type="evidence" value="ECO:0007669"/>
    <property type="project" value="UniProtKB-KW"/>
</dbReference>
<dbReference type="InterPro" id="IPR015797">
    <property type="entry name" value="NUDIX_hydrolase-like_dom_sf"/>
</dbReference>
<dbReference type="SMART" id="SM00855">
    <property type="entry name" value="PGAM"/>
    <property type="match status" value="1"/>
</dbReference>
<reference evidence="3 4" key="1">
    <citation type="journal article" date="2003" name="Genome Res.">
        <title>Tropheryma whipplei twist: a human pathogenic Actinobacteria with a reduced genome.</title>
        <authorList>
            <person name="Raoult D."/>
            <person name="Ogata H."/>
            <person name="Audic S."/>
            <person name="Robert C."/>
            <person name="Suhre K."/>
            <person name="Drancourt M."/>
            <person name="Claverie J.-M."/>
        </authorList>
    </citation>
    <scope>NUCLEOTIDE SEQUENCE [LARGE SCALE GENOMIC DNA]</scope>
    <source>
        <strain evidence="3 4">Twist</strain>
    </source>
</reference>
<dbReference type="CDD" id="cd03673">
    <property type="entry name" value="NUDIX_Ap6A_hydrolase"/>
    <property type="match status" value="1"/>
</dbReference>
<dbReference type="Pfam" id="PF00293">
    <property type="entry name" value="NUDIX"/>
    <property type="match status" value="1"/>
</dbReference>
<dbReference type="InterPro" id="IPR013078">
    <property type="entry name" value="His_Pase_superF_clade-1"/>
</dbReference>
<dbReference type="Gene3D" id="3.40.50.1240">
    <property type="entry name" value="Phosphoglycerate mutase-like"/>
    <property type="match status" value="1"/>
</dbReference>
<dbReference type="eggNOG" id="COG2062">
    <property type="taxonomic scope" value="Bacteria"/>
</dbReference>
<evidence type="ECO:0000313" key="3">
    <source>
        <dbReference type="EMBL" id="AAO44757.1"/>
    </source>
</evidence>
<dbReference type="Gene3D" id="3.90.79.10">
    <property type="entry name" value="Nucleoside Triphosphate Pyrophosphohydrolase"/>
    <property type="match status" value="1"/>
</dbReference>
<dbReference type="Pfam" id="PF00300">
    <property type="entry name" value="His_Phos_1"/>
    <property type="match status" value="1"/>
</dbReference>
<name>Q83FQ2_TROWT</name>
<dbReference type="OrthoDB" id="4287477at2"/>
<sequence length="299" mass="33516">MSEAQNGSIPNDKWVIQIAAGTICWRQRDDAEVEILTISRRGYGGVSFPKGKREPGESLHLTAFRETLEETNVTVRLGQFIGESSYSFLGSADYPNRSGHAMRNANTRQGRKQLIKKQVHYWAAKPRVIEKFLSNDEVQKIHWIKASDIKRAQLHKSDMEIANKFLDLYKRRAELFHGKTVILLRHAHTHGEDALSPLGMQRSQTLPVELSPWAPEKIYCSPKQRCIQTVHPLSKTGIDVLNDPALGGESGDNILENIREYPGECILICTHAPLIASTLSALGVEQTNIAPGEYRVVTL</sequence>
<dbReference type="InterPro" id="IPR020084">
    <property type="entry name" value="NUDIX_hydrolase_CS"/>
</dbReference>
<dbReference type="Proteomes" id="UP000002200">
    <property type="component" value="Chromosome"/>
</dbReference>
<evidence type="ECO:0000313" key="4">
    <source>
        <dbReference type="Proteomes" id="UP000002200"/>
    </source>
</evidence>
<dbReference type="PANTHER" id="PTHR43222:SF9">
    <property type="entry name" value="8-OXO-(D)GTP PHOSPHATASE"/>
    <property type="match status" value="1"/>
</dbReference>
<dbReference type="eggNOG" id="COG0494">
    <property type="taxonomic scope" value="Bacteria"/>
</dbReference>
<dbReference type="CDD" id="cd07067">
    <property type="entry name" value="HP_PGM_like"/>
    <property type="match status" value="1"/>
</dbReference>
<proteinExistence type="predicted"/>
<evidence type="ECO:0000259" key="2">
    <source>
        <dbReference type="PROSITE" id="PS51462"/>
    </source>
</evidence>
<dbReference type="KEGG" id="twh:TWT_660"/>
<keyword evidence="1" id="KW-0378">Hydrolase</keyword>
<dbReference type="InterPro" id="IPR029033">
    <property type="entry name" value="His_PPase_superfam"/>
</dbReference>
<evidence type="ECO:0000256" key="1">
    <source>
        <dbReference type="ARBA" id="ARBA00022801"/>
    </source>
</evidence>
<dbReference type="EMBL" id="AE014184">
    <property type="protein sequence ID" value="AAO44757.1"/>
    <property type="molecule type" value="Genomic_DNA"/>
</dbReference>
<dbReference type="InterPro" id="IPR000086">
    <property type="entry name" value="NUDIX_hydrolase_dom"/>
</dbReference>
<accession>Q83FQ2</accession>
<dbReference type="RefSeq" id="WP_011096620.1">
    <property type="nucleotide sequence ID" value="NC_004572.3"/>
</dbReference>
<dbReference type="SUPFAM" id="SSF53254">
    <property type="entry name" value="Phosphoglycerate mutase-like"/>
    <property type="match status" value="1"/>
</dbReference>